<comment type="caution">
    <text evidence="1">The sequence shown here is derived from an EMBL/GenBank/DDBJ whole genome shotgun (WGS) entry which is preliminary data.</text>
</comment>
<evidence type="ECO:0000313" key="2">
    <source>
        <dbReference type="Proteomes" id="UP001281761"/>
    </source>
</evidence>
<keyword evidence="2" id="KW-1185">Reference proteome</keyword>
<protein>
    <submittedName>
        <fullName evidence="1">Uncharacterized protein</fullName>
    </submittedName>
</protein>
<dbReference type="EMBL" id="JARBJD010000025">
    <property type="protein sequence ID" value="KAK2960118.1"/>
    <property type="molecule type" value="Genomic_DNA"/>
</dbReference>
<evidence type="ECO:0000313" key="1">
    <source>
        <dbReference type="EMBL" id="KAK2960118.1"/>
    </source>
</evidence>
<organism evidence="1 2">
    <name type="scientific">Blattamonas nauphoetae</name>
    <dbReference type="NCBI Taxonomy" id="2049346"/>
    <lineage>
        <taxon>Eukaryota</taxon>
        <taxon>Metamonada</taxon>
        <taxon>Preaxostyla</taxon>
        <taxon>Oxymonadida</taxon>
        <taxon>Blattamonas</taxon>
    </lineage>
</organism>
<accession>A0ABQ9Y8M3</accession>
<gene>
    <name evidence="1" type="ORF">BLNAU_5001</name>
</gene>
<name>A0ABQ9Y8M3_9EUKA</name>
<reference evidence="1 2" key="1">
    <citation type="journal article" date="2022" name="bioRxiv">
        <title>Genomics of Preaxostyla Flagellates Illuminates Evolutionary Transitions and the Path Towards Mitochondrial Loss.</title>
        <authorList>
            <person name="Novak L.V.F."/>
            <person name="Treitli S.C."/>
            <person name="Pyrih J."/>
            <person name="Halakuc P."/>
            <person name="Pipaliya S.V."/>
            <person name="Vacek V."/>
            <person name="Brzon O."/>
            <person name="Soukal P."/>
            <person name="Eme L."/>
            <person name="Dacks J.B."/>
            <person name="Karnkowska A."/>
            <person name="Elias M."/>
            <person name="Hampl V."/>
        </authorList>
    </citation>
    <scope>NUCLEOTIDE SEQUENCE [LARGE SCALE GENOMIC DNA]</scope>
    <source>
        <strain evidence="1">NAU3</strain>
        <tissue evidence="1">Gut</tissue>
    </source>
</reference>
<proteinExistence type="predicted"/>
<dbReference type="Proteomes" id="UP001281761">
    <property type="component" value="Unassembled WGS sequence"/>
</dbReference>
<sequence length="71" mass="7744">MRTFFQITHNAAGTVATGNLTSDSVLTLPKLNAHRHIHFTPVAVHAAAIDTNWLLKSFTIVSDEVSGPHEH</sequence>